<feature type="transmembrane region" description="Helical" evidence="1">
    <location>
        <begin position="12"/>
        <end position="33"/>
    </location>
</feature>
<evidence type="ECO:0000313" key="2">
    <source>
        <dbReference type="EMBL" id="OAK73849.1"/>
    </source>
</evidence>
<gene>
    <name evidence="2" type="ORF">ABB05_05275</name>
</gene>
<comment type="caution">
    <text evidence="2">The sequence shown here is derived from an EMBL/GenBank/DDBJ whole genome shotgun (WGS) entry which is preliminary data.</text>
</comment>
<evidence type="ECO:0000313" key="3">
    <source>
        <dbReference type="Proteomes" id="UP000077881"/>
    </source>
</evidence>
<feature type="transmembrane region" description="Helical" evidence="1">
    <location>
        <begin position="245"/>
        <end position="268"/>
    </location>
</feature>
<dbReference type="STRING" id="217031.ABB05_05275"/>
<dbReference type="PATRIC" id="fig|217031.6.peg.1139"/>
<accession>A0A178A213</accession>
<proteinExistence type="predicted"/>
<keyword evidence="1" id="KW-0812">Transmembrane</keyword>
<name>A0A178A213_9BACI</name>
<dbReference type="OrthoDB" id="2060782at2"/>
<protein>
    <submittedName>
        <fullName evidence="2">Uncharacterized protein</fullName>
    </submittedName>
</protein>
<dbReference type="AlphaFoldDB" id="A0A178A213"/>
<evidence type="ECO:0000256" key="1">
    <source>
        <dbReference type="SAM" id="Phobius"/>
    </source>
</evidence>
<feature type="transmembrane region" description="Helical" evidence="1">
    <location>
        <begin position="334"/>
        <end position="354"/>
    </location>
</feature>
<keyword evidence="3" id="KW-1185">Reference proteome</keyword>
<keyword evidence="1" id="KW-1133">Transmembrane helix</keyword>
<feature type="transmembrane region" description="Helical" evidence="1">
    <location>
        <begin position="393"/>
        <end position="411"/>
    </location>
</feature>
<dbReference type="RefSeq" id="WP_057982944.1">
    <property type="nucleotide sequence ID" value="NZ_JAGGKH010000031.1"/>
</dbReference>
<organism evidence="2 3">
    <name type="scientific">Lederbergia galactosidilytica</name>
    <dbReference type="NCBI Taxonomy" id="217031"/>
    <lineage>
        <taxon>Bacteria</taxon>
        <taxon>Bacillati</taxon>
        <taxon>Bacillota</taxon>
        <taxon>Bacilli</taxon>
        <taxon>Bacillales</taxon>
        <taxon>Bacillaceae</taxon>
        <taxon>Lederbergia</taxon>
    </lineage>
</organism>
<dbReference type="Proteomes" id="UP000077881">
    <property type="component" value="Unassembled WGS sequence"/>
</dbReference>
<sequence>MRIILFECKKALLSPIIVCLLLLFTGWNIFIIYNASDFKEELPIVNELAGKYGARYTDALLATLDNEITTEVAQMNTITEKKTSQTFAGADDFFEQLTFEEQGRYTEKELDTFYDLFLKEMYRSAAASMDESYAGFDIQKIGESEITKFGLTGSAAETLRKEYEAFADRFATLQQNGEHRSWFFSGQNYHMHSLLFSTVFRHLVIEGMILVVLATALITNFEFEHRNQLVAYTTRRGRTLMADKLVASLLTILAIIIFLSVVTLGTYFTVFDYAHLWKTAISSGFNWENNFPYVSWWNWSFLTYFLMSLVLLFICMLLFSLFTFSISVLVKNSYFTFIIFASLFIAFFLIPGFIPNSTNFMLMSGYTLSTLVLNPHQWWMGTGGLAMFKNYEWMTITVWTIILIALCGFSFKKFARQDIS</sequence>
<keyword evidence="1" id="KW-0472">Membrane</keyword>
<dbReference type="EMBL" id="LDJR01000028">
    <property type="protein sequence ID" value="OAK73849.1"/>
    <property type="molecule type" value="Genomic_DNA"/>
</dbReference>
<reference evidence="2 3" key="1">
    <citation type="submission" date="2015-05" db="EMBL/GenBank/DDBJ databases">
        <title>Comparison of genome.</title>
        <authorList>
            <person name="Zheng Z."/>
            <person name="Sun M."/>
        </authorList>
    </citation>
    <scope>NUCLEOTIDE SEQUENCE [LARGE SCALE GENOMIC DNA]</scope>
    <source>
        <strain evidence="2 3">G25-74</strain>
    </source>
</reference>
<feature type="transmembrane region" description="Helical" evidence="1">
    <location>
        <begin position="199"/>
        <end position="218"/>
    </location>
</feature>
<feature type="transmembrane region" description="Helical" evidence="1">
    <location>
        <begin position="301"/>
        <end position="322"/>
    </location>
</feature>